<dbReference type="PANTHER" id="PTHR11552">
    <property type="entry name" value="GLUCOSE-METHANOL-CHOLINE GMC OXIDOREDUCTASE"/>
    <property type="match status" value="1"/>
</dbReference>
<dbReference type="InterPro" id="IPR000172">
    <property type="entry name" value="GMC_OxRdtase_N"/>
</dbReference>
<keyword evidence="3 5" id="KW-0285">Flavoprotein</keyword>
<accession>A0A6H1UDE1</accession>
<dbReference type="Proteomes" id="UP000501602">
    <property type="component" value="Chromosome"/>
</dbReference>
<feature type="domain" description="Glucose-methanol-choline oxidoreductase N-terminal" evidence="7">
    <location>
        <begin position="82"/>
        <end position="105"/>
    </location>
</feature>
<dbReference type="GO" id="GO:0050660">
    <property type="term" value="F:flavin adenine dinucleotide binding"/>
    <property type="evidence" value="ECO:0007669"/>
    <property type="project" value="InterPro"/>
</dbReference>
<dbReference type="KEGG" id="fes:HER31_08220"/>
<dbReference type="PIRSF" id="PIRSF000137">
    <property type="entry name" value="Alcohol_oxidase"/>
    <property type="match status" value="1"/>
</dbReference>
<name>A0A6H1UDE1_9GAMM</name>
<dbReference type="EC" id="1.1.99.1" evidence="9"/>
<evidence type="ECO:0000256" key="6">
    <source>
        <dbReference type="SAM" id="MobiDB-lite"/>
    </source>
</evidence>
<protein>
    <submittedName>
        <fullName evidence="9">Choline dehydrogenase</fullName>
        <ecNumber evidence="9">1.1.99.1</ecNumber>
    </submittedName>
</protein>
<dbReference type="NCBIfam" id="NF002550">
    <property type="entry name" value="PRK02106.1"/>
    <property type="match status" value="1"/>
</dbReference>
<dbReference type="InterPro" id="IPR012132">
    <property type="entry name" value="GMC_OxRdtase"/>
</dbReference>
<evidence type="ECO:0000259" key="7">
    <source>
        <dbReference type="PROSITE" id="PS00623"/>
    </source>
</evidence>
<dbReference type="Gene3D" id="3.30.560.10">
    <property type="entry name" value="Glucose Oxidase, domain 3"/>
    <property type="match status" value="1"/>
</dbReference>
<reference evidence="9 10" key="1">
    <citation type="submission" date="2020-04" db="EMBL/GenBank/DDBJ databases">
        <title>Ferrimonas sp. S7 isolated from sea water.</title>
        <authorList>
            <person name="Bae S.S."/>
            <person name="Baek K."/>
        </authorList>
    </citation>
    <scope>NUCLEOTIDE SEQUENCE [LARGE SCALE GENOMIC DNA]</scope>
    <source>
        <strain evidence="9 10">S7</strain>
    </source>
</reference>
<dbReference type="GO" id="GO:0008812">
    <property type="term" value="F:choline dehydrogenase activity"/>
    <property type="evidence" value="ECO:0007669"/>
    <property type="project" value="UniProtKB-EC"/>
</dbReference>
<evidence type="ECO:0000313" key="9">
    <source>
        <dbReference type="EMBL" id="QIZ76858.1"/>
    </source>
</evidence>
<dbReference type="AlphaFoldDB" id="A0A6H1UDE1"/>
<evidence type="ECO:0000256" key="1">
    <source>
        <dbReference type="ARBA" id="ARBA00001974"/>
    </source>
</evidence>
<keyword evidence="10" id="KW-1185">Reference proteome</keyword>
<organism evidence="9 10">
    <name type="scientific">Ferrimonas lipolytica</name>
    <dbReference type="NCBI Taxonomy" id="2724191"/>
    <lineage>
        <taxon>Bacteria</taxon>
        <taxon>Pseudomonadati</taxon>
        <taxon>Pseudomonadota</taxon>
        <taxon>Gammaproteobacteria</taxon>
        <taxon>Alteromonadales</taxon>
        <taxon>Ferrimonadaceae</taxon>
        <taxon>Ferrimonas</taxon>
    </lineage>
</organism>
<feature type="domain" description="Glucose-methanol-choline oxidoreductase N-terminal" evidence="8">
    <location>
        <begin position="255"/>
        <end position="269"/>
    </location>
</feature>
<dbReference type="PROSITE" id="PS51257">
    <property type="entry name" value="PROKAR_LIPOPROTEIN"/>
    <property type="match status" value="1"/>
</dbReference>
<sequence>MTQKYDYVVVGAGSAGCVLANRLSADPATSVLLLEAGKSDKSPFIYTPLGIIFSMLTGFRNWSYRSKAQPYMKQREMFCPRGKTLGGSSSVNAMLYIRGQAEDYNGWAALGNKGWSFQEVLPYFKKAQHQERGASAFHGVGGPLNVAEPRSKHPLSQALFEAAIECGEKPNSDFNGIDQEGVGWYQVTQKAGQRCSAAAGYLHPIMAQRPNLTVLTEAQSQRIILEGKRATGVEYRHGGVTHLVTATKEVLVSAGAFGSPQLLLLSGIGPKDKLQPHGIEQQHELAGVGENLQEHVDVLVVAKDKSASSWATMRPLQMVRSMAAVVDYGRHRRGMLASTVAESGGFIKSHDDVATPDLQLHLSPLAMDDHGRNLSFMLKYGISAHVCCLRPHSRGNVTLASNDAAMAPIIDLNLLSDRRDVEVMTAGVKKVRKFLRAEALKHCFDGEIFPGEAVQTDDEIEQFLRQKANHVYHPVGTCKMGDDPLAVVDAELKVHGIDGLRVVDASIMPTLISGNTNAPAIMIGEKAAAMILAAKTNDDETEQFTESPTKLTAALAE</sequence>
<dbReference type="Pfam" id="PF05199">
    <property type="entry name" value="GMC_oxred_C"/>
    <property type="match status" value="1"/>
</dbReference>
<feature type="region of interest" description="Disordered" evidence="6">
    <location>
        <begin position="538"/>
        <end position="557"/>
    </location>
</feature>
<dbReference type="EMBL" id="CP051180">
    <property type="protein sequence ID" value="QIZ76858.1"/>
    <property type="molecule type" value="Genomic_DNA"/>
</dbReference>
<evidence type="ECO:0000259" key="8">
    <source>
        <dbReference type="PROSITE" id="PS00624"/>
    </source>
</evidence>
<dbReference type="RefSeq" id="WP_168660119.1">
    <property type="nucleotide sequence ID" value="NZ_CP051180.1"/>
</dbReference>
<keyword evidence="9" id="KW-0560">Oxidoreductase</keyword>
<evidence type="ECO:0000256" key="3">
    <source>
        <dbReference type="ARBA" id="ARBA00022630"/>
    </source>
</evidence>
<evidence type="ECO:0000256" key="4">
    <source>
        <dbReference type="ARBA" id="ARBA00022827"/>
    </source>
</evidence>
<dbReference type="Gene3D" id="3.50.50.60">
    <property type="entry name" value="FAD/NAD(P)-binding domain"/>
    <property type="match status" value="1"/>
</dbReference>
<dbReference type="PROSITE" id="PS00623">
    <property type="entry name" value="GMC_OXRED_1"/>
    <property type="match status" value="1"/>
</dbReference>
<evidence type="ECO:0000313" key="10">
    <source>
        <dbReference type="Proteomes" id="UP000501602"/>
    </source>
</evidence>
<dbReference type="PANTHER" id="PTHR11552:SF147">
    <property type="entry name" value="CHOLINE DEHYDROGENASE, MITOCHONDRIAL"/>
    <property type="match status" value="1"/>
</dbReference>
<comment type="similarity">
    <text evidence="2 5">Belongs to the GMC oxidoreductase family.</text>
</comment>
<evidence type="ECO:0000256" key="5">
    <source>
        <dbReference type="RuleBase" id="RU003968"/>
    </source>
</evidence>
<comment type="cofactor">
    <cofactor evidence="1">
        <name>FAD</name>
        <dbReference type="ChEBI" id="CHEBI:57692"/>
    </cofactor>
</comment>
<dbReference type="InterPro" id="IPR007867">
    <property type="entry name" value="GMC_OxRtase_C"/>
</dbReference>
<evidence type="ECO:0000256" key="2">
    <source>
        <dbReference type="ARBA" id="ARBA00010790"/>
    </source>
</evidence>
<dbReference type="Pfam" id="PF00732">
    <property type="entry name" value="GMC_oxred_N"/>
    <property type="match status" value="1"/>
</dbReference>
<dbReference type="InterPro" id="IPR036188">
    <property type="entry name" value="FAD/NAD-bd_sf"/>
</dbReference>
<dbReference type="PROSITE" id="PS00624">
    <property type="entry name" value="GMC_OXRED_2"/>
    <property type="match status" value="1"/>
</dbReference>
<gene>
    <name evidence="9" type="ORF">HER31_08220</name>
</gene>
<proteinExistence type="inferred from homology"/>
<dbReference type="SUPFAM" id="SSF54373">
    <property type="entry name" value="FAD-linked reductases, C-terminal domain"/>
    <property type="match status" value="1"/>
</dbReference>
<dbReference type="SUPFAM" id="SSF51905">
    <property type="entry name" value="FAD/NAD(P)-binding domain"/>
    <property type="match status" value="1"/>
</dbReference>
<keyword evidence="4 5" id="KW-0274">FAD</keyword>